<keyword evidence="1" id="KW-0472">Membrane</keyword>
<gene>
    <name evidence="3" type="ORF">AXXA_25305</name>
</gene>
<dbReference type="Pfam" id="PF00590">
    <property type="entry name" value="TP_methylase"/>
    <property type="match status" value="1"/>
</dbReference>
<evidence type="ECO:0000313" key="3">
    <source>
        <dbReference type="EMBL" id="EGP43617.1"/>
    </source>
</evidence>
<feature type="transmembrane region" description="Helical" evidence="1">
    <location>
        <begin position="989"/>
        <end position="1010"/>
    </location>
</feature>
<proteinExistence type="predicted"/>
<dbReference type="EMBL" id="AFRQ01000115">
    <property type="protein sequence ID" value="EGP43617.1"/>
    <property type="molecule type" value="Genomic_DNA"/>
</dbReference>
<dbReference type="InterPro" id="IPR014777">
    <property type="entry name" value="4pyrrole_Mease_sub1"/>
</dbReference>
<organism evidence="3 4">
    <name type="scientific">Achromobacter insuavis AXX-A</name>
    <dbReference type="NCBI Taxonomy" id="1003200"/>
    <lineage>
        <taxon>Bacteria</taxon>
        <taxon>Pseudomonadati</taxon>
        <taxon>Pseudomonadota</taxon>
        <taxon>Betaproteobacteria</taxon>
        <taxon>Burkholderiales</taxon>
        <taxon>Alcaligenaceae</taxon>
        <taxon>Achromobacter</taxon>
    </lineage>
</organism>
<dbReference type="HOGENOM" id="CLU_011111_0_0_4"/>
<name>F7T7W7_9BURK</name>
<dbReference type="PATRIC" id="fig|1003200.3.peg.5008"/>
<comment type="caution">
    <text evidence="3">The sequence shown here is derived from an EMBL/GenBank/DDBJ whole genome shotgun (WGS) entry which is preliminary data.</text>
</comment>
<dbReference type="InterPro" id="IPR000878">
    <property type="entry name" value="4pyrrol_Mease"/>
</dbReference>
<sequence length="1034" mass="111664">MELAHQIYADIPSLSDTAAREPATATGELTIIGSGIGVMGFTRDAEQYIDDADHVVFCVADPATQVWLRGRRPDAIDLFALYDDRKPRYHTYMQMTEAMLYHVRRGKRVAAVFYGHPGIFVLSTHRAVAIARREGHRAQLRPGVSALDWLCADLGIDPAYPGMQTFEATDMLLRRRAIDPGSHVVLWQVGLIAEMGFRRRGFHNRRFDYLVEYLRGYYKPDHKIVHYIASRYPTLPPVIERYTLDELQNPEVHALITGISTFYVPPAQARAVDVDFAREVGLIQPGQHVGKPRLSRPLDRYGPREMRAIAALKDFRPPADYHFQTDTAAARFLLALSEQPELRRRFEANPEHALAAFPGLSAEERKQLSSRRTARTQRAARGAAVSISPGEQFVIDLETKPAVANQWMQLLNTAVKASPKNWQPVEDWLSQNYQGLALADVSDAVSSTQAWLLLMWNGVYATSGNPPQALFVMAGAPGDGAATSTVTSGTVYLNASPLFKISFSGGQLTFSQKDGNPCNGTLTFANPGASTPQSVSGMLWQDSQGKPSSNNFTATLQPLPSNPLSVWTGEYATVYTDNQQAGPGVAVFLPSTTNPSPTLYIGGQEVSGTSFANPTITWSGGQLSFALDASTTGALTLSGNIAGRAITGNTVASSATGFAGQYATQHVASVKGANVWQPFYPLGFTAPTSGSTTCTAWLGSQSFTAQFSNRQLTWSNGPSQIPNGQLSLSVNALTNAACFVGVTWANGDAKPTSPNIQGIASANSPANFVGNYNTTLDQQPAQVLSIGGDPNSIQVTYGSEKVTYSFFTGQLSGTTSSGLKLNAVFKYVTQGSHTPAQYVTAFTGTQTVNSAQHQWDSSQLSNDVQQWLGTYTTFLVDPGNGSLTAGGPTLTLSGTAASFTVQITADGTTTTLQNPKYQITGNTLYWSGENVSGGSNYNNGAISFYLDPRKQQRAFKGVFYANKPAPNAINWYGTPAGNNPSPPSPGFPWWGYLLIGLGIVGLGVGGLLLWRARASGYQRLATEDSIEMWEKKCQ</sequence>
<evidence type="ECO:0000313" key="4">
    <source>
        <dbReference type="Proteomes" id="UP000004853"/>
    </source>
</evidence>
<dbReference type="InterPro" id="IPR035996">
    <property type="entry name" value="4pyrrol_Methylase_sf"/>
</dbReference>
<dbReference type="GO" id="GO:0008168">
    <property type="term" value="F:methyltransferase activity"/>
    <property type="evidence" value="ECO:0007669"/>
    <property type="project" value="InterPro"/>
</dbReference>
<dbReference type="Proteomes" id="UP000004853">
    <property type="component" value="Unassembled WGS sequence"/>
</dbReference>
<dbReference type="eggNOG" id="COG2875">
    <property type="taxonomic scope" value="Bacteria"/>
</dbReference>
<dbReference type="CDD" id="cd19916">
    <property type="entry name" value="OphMA_like"/>
    <property type="match status" value="1"/>
</dbReference>
<protein>
    <recommendedName>
        <fullName evidence="2">Tetrapyrrole methylase domain-containing protein</fullName>
    </recommendedName>
</protein>
<evidence type="ECO:0000256" key="1">
    <source>
        <dbReference type="SAM" id="Phobius"/>
    </source>
</evidence>
<reference evidence="3 4" key="1">
    <citation type="submission" date="2011-06" db="EMBL/GenBank/DDBJ databases">
        <authorList>
            <person name="Bador J."/>
            <person name="Amoureux L."/>
            <person name="Neuwirth C."/>
        </authorList>
    </citation>
    <scope>NUCLEOTIDE SEQUENCE [LARGE SCALE GENOMIC DNA]</scope>
    <source>
        <strain evidence="3 4">AXX-A</strain>
    </source>
</reference>
<dbReference type="AlphaFoldDB" id="F7T7W7"/>
<dbReference type="SUPFAM" id="SSF53790">
    <property type="entry name" value="Tetrapyrrole methylase"/>
    <property type="match status" value="1"/>
</dbReference>
<dbReference type="Gene3D" id="3.40.1010.10">
    <property type="entry name" value="Cobalt-precorrin-4 Transmethylase, Domain 1"/>
    <property type="match status" value="1"/>
</dbReference>
<keyword evidence="1" id="KW-1133">Transmembrane helix</keyword>
<keyword evidence="1" id="KW-0812">Transmembrane</keyword>
<accession>F7T7W7</accession>
<evidence type="ECO:0000259" key="2">
    <source>
        <dbReference type="Pfam" id="PF00590"/>
    </source>
</evidence>
<feature type="domain" description="Tetrapyrrole methylase" evidence="2">
    <location>
        <begin position="29"/>
        <end position="188"/>
    </location>
</feature>